<dbReference type="InterPro" id="IPR023159">
    <property type="entry name" value="SO1590-like_sf"/>
</dbReference>
<dbReference type="EMBL" id="SLWS01000001">
    <property type="protein sequence ID" value="TCO65176.1"/>
    <property type="molecule type" value="Genomic_DNA"/>
</dbReference>
<organism evidence="1 2">
    <name type="scientific">Actinocrispum wychmicini</name>
    <dbReference type="NCBI Taxonomy" id="1213861"/>
    <lineage>
        <taxon>Bacteria</taxon>
        <taxon>Bacillati</taxon>
        <taxon>Actinomycetota</taxon>
        <taxon>Actinomycetes</taxon>
        <taxon>Pseudonocardiales</taxon>
        <taxon>Pseudonocardiaceae</taxon>
        <taxon>Actinocrispum</taxon>
    </lineage>
</organism>
<dbReference type="SUPFAM" id="SSF159238">
    <property type="entry name" value="SO1590-like"/>
    <property type="match status" value="1"/>
</dbReference>
<gene>
    <name evidence="1" type="ORF">EV192_101964</name>
</gene>
<dbReference type="Gene3D" id="2.40.350.10">
    <property type="entry name" value="SO1590-like"/>
    <property type="match status" value="1"/>
</dbReference>
<dbReference type="AlphaFoldDB" id="A0A4R2K5N3"/>
<comment type="caution">
    <text evidence="1">The sequence shown here is derived from an EMBL/GenBank/DDBJ whole genome shotgun (WGS) entry which is preliminary data.</text>
</comment>
<accession>A0A4R2K5N3</accession>
<name>A0A4R2K5N3_9PSEU</name>
<evidence type="ECO:0000313" key="1">
    <source>
        <dbReference type="EMBL" id="TCO65176.1"/>
    </source>
</evidence>
<reference evidence="1 2" key="1">
    <citation type="submission" date="2019-03" db="EMBL/GenBank/DDBJ databases">
        <title>Genomic Encyclopedia of Type Strains, Phase IV (KMG-IV): sequencing the most valuable type-strain genomes for metagenomic binning, comparative biology and taxonomic classification.</title>
        <authorList>
            <person name="Goeker M."/>
        </authorList>
    </citation>
    <scope>NUCLEOTIDE SEQUENCE [LARGE SCALE GENOMIC DNA]</scope>
    <source>
        <strain evidence="1 2">DSM 45934</strain>
    </source>
</reference>
<protein>
    <submittedName>
        <fullName evidence="1">Uncharacterized protein DUF3224</fullName>
    </submittedName>
</protein>
<evidence type="ECO:0000313" key="2">
    <source>
        <dbReference type="Proteomes" id="UP000295680"/>
    </source>
</evidence>
<sequence>MLVTMTNKFEAANWDEHNYVETEDGGKLALVKVNYKYGGQIEGETESRSLLTYLADGSGTFVGTELFTGTIEGKKGTVVFQHAGTFDAEHIVDNWTLAPGTGTGELEGATGTGSFDMKMGTPSVEYTFTT</sequence>
<dbReference type="Proteomes" id="UP000295680">
    <property type="component" value="Unassembled WGS sequence"/>
</dbReference>
<dbReference type="Pfam" id="PF11528">
    <property type="entry name" value="DUF3224"/>
    <property type="match status" value="1"/>
</dbReference>
<proteinExistence type="predicted"/>
<keyword evidence="2" id="KW-1185">Reference proteome</keyword>
<dbReference type="InterPro" id="IPR021607">
    <property type="entry name" value="DUF3224"/>
</dbReference>